<protein>
    <submittedName>
        <fullName evidence="2">Uncharacterized protein</fullName>
    </submittedName>
</protein>
<evidence type="ECO:0000256" key="1">
    <source>
        <dbReference type="SAM" id="MobiDB-lite"/>
    </source>
</evidence>
<name>A0ABN9PMM9_9DINO</name>
<dbReference type="Proteomes" id="UP001189429">
    <property type="component" value="Unassembled WGS sequence"/>
</dbReference>
<feature type="non-terminal residue" evidence="2">
    <location>
        <position position="407"/>
    </location>
</feature>
<sequence>MAEPSDPTAGQNNVLPVPEGDFGRRLNDDDVEMDDRSTLPGGGTGHESLGSSMVDINDGVRGTAKRLHAAFVRETLVAGGPDKYLQKKYDTPEKKLQFAEKLVKLLPLSFQHEYSLKKMLPTVGEGELSEQNAMFIHPAALSFSADATSHDFVDHAKVTKIAAEMCSDGCVTQGDELLCFQGPELADDMLKMSTEFSGCAQEETTSYFSFGYIKGFARSTTLLTLLDLFMVDLPDDDIKAILPQGAIRRPWNVITWAGVIRRLKSHGVDDAASVIKRWNDMAGMSAENRMVGAKRTALLNLLNISDSALDLIIALVSEFTWEQCPFTEEFLGSTKLKIGATIRTQNKEWMARFRVSNASLELFCAFLQARYRRSISSSRRKMQKSELEDWLHIVSMAHNMVQEITAQ</sequence>
<evidence type="ECO:0000313" key="3">
    <source>
        <dbReference type="Proteomes" id="UP001189429"/>
    </source>
</evidence>
<proteinExistence type="predicted"/>
<keyword evidence="3" id="KW-1185">Reference proteome</keyword>
<evidence type="ECO:0000313" key="2">
    <source>
        <dbReference type="EMBL" id="CAK0793986.1"/>
    </source>
</evidence>
<reference evidence="2" key="1">
    <citation type="submission" date="2023-10" db="EMBL/GenBank/DDBJ databases">
        <authorList>
            <person name="Chen Y."/>
            <person name="Shah S."/>
            <person name="Dougan E. K."/>
            <person name="Thang M."/>
            <person name="Chan C."/>
        </authorList>
    </citation>
    <scope>NUCLEOTIDE SEQUENCE [LARGE SCALE GENOMIC DNA]</scope>
</reference>
<accession>A0ABN9PMM9</accession>
<gene>
    <name evidence="2" type="ORF">PCOR1329_LOCUS4097</name>
</gene>
<feature type="region of interest" description="Disordered" evidence="1">
    <location>
        <begin position="1"/>
        <end position="54"/>
    </location>
</feature>
<organism evidence="2 3">
    <name type="scientific">Prorocentrum cordatum</name>
    <dbReference type="NCBI Taxonomy" id="2364126"/>
    <lineage>
        <taxon>Eukaryota</taxon>
        <taxon>Sar</taxon>
        <taxon>Alveolata</taxon>
        <taxon>Dinophyceae</taxon>
        <taxon>Prorocentrales</taxon>
        <taxon>Prorocentraceae</taxon>
        <taxon>Prorocentrum</taxon>
    </lineage>
</organism>
<comment type="caution">
    <text evidence="2">The sequence shown here is derived from an EMBL/GenBank/DDBJ whole genome shotgun (WGS) entry which is preliminary data.</text>
</comment>
<dbReference type="EMBL" id="CAUYUJ010001061">
    <property type="protein sequence ID" value="CAK0793986.1"/>
    <property type="molecule type" value="Genomic_DNA"/>
</dbReference>